<dbReference type="PROSITE" id="PS00232">
    <property type="entry name" value="CADHERIN_1"/>
    <property type="match status" value="2"/>
</dbReference>
<evidence type="ECO:0000313" key="10">
    <source>
        <dbReference type="WBParaSite" id="ASIM_0000363501-mRNA-1"/>
    </source>
</evidence>
<keyword evidence="4 7" id="KW-0106">Calcium</keyword>
<dbReference type="GO" id="GO:0005509">
    <property type="term" value="F:calcium ion binding"/>
    <property type="evidence" value="ECO:0007669"/>
    <property type="project" value="UniProtKB-UniRule"/>
</dbReference>
<dbReference type="InterPro" id="IPR020894">
    <property type="entry name" value="Cadherin_CS"/>
</dbReference>
<reference evidence="10" key="1">
    <citation type="submission" date="2017-02" db="UniProtKB">
        <authorList>
            <consortium name="WormBaseParasite"/>
        </authorList>
    </citation>
    <scope>IDENTIFICATION</scope>
</reference>
<keyword evidence="5" id="KW-1133">Transmembrane helix</keyword>
<dbReference type="Pfam" id="PF00028">
    <property type="entry name" value="Cadherin"/>
    <property type="match status" value="2"/>
</dbReference>
<dbReference type="AlphaFoldDB" id="A0A0M3J7T7"/>
<feature type="region of interest" description="Disordered" evidence="8">
    <location>
        <begin position="319"/>
        <end position="357"/>
    </location>
</feature>
<dbReference type="PANTHER" id="PTHR24026">
    <property type="entry name" value="FAT ATYPICAL CADHERIN-RELATED"/>
    <property type="match status" value="1"/>
</dbReference>
<dbReference type="SMART" id="SM00112">
    <property type="entry name" value="CA"/>
    <property type="match status" value="3"/>
</dbReference>
<dbReference type="GO" id="GO:0005886">
    <property type="term" value="C:plasma membrane"/>
    <property type="evidence" value="ECO:0007669"/>
    <property type="project" value="UniProtKB-SubCell"/>
</dbReference>
<evidence type="ECO:0000256" key="1">
    <source>
        <dbReference type="ARBA" id="ARBA00004370"/>
    </source>
</evidence>
<comment type="subcellular location">
    <subcellularLocation>
        <location evidence="1">Membrane</location>
    </subcellularLocation>
</comment>
<dbReference type="PROSITE" id="PS50268">
    <property type="entry name" value="CADHERIN_2"/>
    <property type="match status" value="3"/>
</dbReference>
<proteinExistence type="predicted"/>
<dbReference type="WBParaSite" id="ASIM_0000363501-mRNA-1">
    <property type="protein sequence ID" value="ASIM_0000363501-mRNA-1"/>
    <property type="gene ID" value="ASIM_0000363501"/>
</dbReference>
<keyword evidence="2" id="KW-0812">Transmembrane</keyword>
<dbReference type="CDD" id="cd11304">
    <property type="entry name" value="Cadherin_repeat"/>
    <property type="match status" value="3"/>
</dbReference>
<dbReference type="FunFam" id="2.60.40.60:FF:000020">
    <property type="entry name" value="Dachsous cadherin-related 1b"/>
    <property type="match status" value="1"/>
</dbReference>
<dbReference type="Gene3D" id="2.60.40.60">
    <property type="entry name" value="Cadherins"/>
    <property type="match status" value="3"/>
</dbReference>
<evidence type="ECO:0000256" key="8">
    <source>
        <dbReference type="SAM" id="MobiDB-lite"/>
    </source>
</evidence>
<dbReference type="GO" id="GO:0007411">
    <property type="term" value="P:axon guidance"/>
    <property type="evidence" value="ECO:0007669"/>
    <property type="project" value="UniProtKB-ARBA"/>
</dbReference>
<dbReference type="SUPFAM" id="SSF49313">
    <property type="entry name" value="Cadherin-like"/>
    <property type="match status" value="3"/>
</dbReference>
<evidence type="ECO:0000256" key="6">
    <source>
        <dbReference type="ARBA" id="ARBA00023136"/>
    </source>
</evidence>
<evidence type="ECO:0000256" key="2">
    <source>
        <dbReference type="ARBA" id="ARBA00022692"/>
    </source>
</evidence>
<evidence type="ECO:0000256" key="7">
    <source>
        <dbReference type="PROSITE-ProRule" id="PRU00043"/>
    </source>
</evidence>
<dbReference type="PANTHER" id="PTHR24026:SF126">
    <property type="entry name" value="PROTOCADHERIN FAT 4"/>
    <property type="match status" value="1"/>
</dbReference>
<feature type="domain" description="Cadherin" evidence="9">
    <location>
        <begin position="59"/>
        <end position="161"/>
    </location>
</feature>
<feature type="domain" description="Cadherin" evidence="9">
    <location>
        <begin position="179"/>
        <end position="296"/>
    </location>
</feature>
<organism evidence="10">
    <name type="scientific">Anisakis simplex</name>
    <name type="common">Herring worm</name>
    <dbReference type="NCBI Taxonomy" id="6269"/>
    <lineage>
        <taxon>Eukaryota</taxon>
        <taxon>Metazoa</taxon>
        <taxon>Ecdysozoa</taxon>
        <taxon>Nematoda</taxon>
        <taxon>Chromadorea</taxon>
        <taxon>Rhabditida</taxon>
        <taxon>Spirurina</taxon>
        <taxon>Ascaridomorpha</taxon>
        <taxon>Ascaridoidea</taxon>
        <taxon>Anisakidae</taxon>
        <taxon>Anisakis</taxon>
        <taxon>Anisakis simplex complex</taxon>
    </lineage>
</organism>
<keyword evidence="3" id="KW-0677">Repeat</keyword>
<keyword evidence="6" id="KW-0472">Membrane</keyword>
<protein>
    <submittedName>
        <fullName evidence="10">Cadherin domain protein</fullName>
    </submittedName>
</protein>
<dbReference type="GO" id="GO:0007156">
    <property type="term" value="P:homophilic cell adhesion via plasma membrane adhesion molecules"/>
    <property type="evidence" value="ECO:0007669"/>
    <property type="project" value="InterPro"/>
</dbReference>
<dbReference type="PRINTS" id="PR00205">
    <property type="entry name" value="CADHERIN"/>
</dbReference>
<feature type="compositionally biased region" description="Basic and acidic residues" evidence="8">
    <location>
        <begin position="323"/>
        <end position="335"/>
    </location>
</feature>
<evidence type="ECO:0000259" key="9">
    <source>
        <dbReference type="PROSITE" id="PS50268"/>
    </source>
</evidence>
<dbReference type="InterPro" id="IPR015919">
    <property type="entry name" value="Cadherin-like_sf"/>
</dbReference>
<name>A0A0M3J7T7_ANISI</name>
<evidence type="ECO:0000256" key="4">
    <source>
        <dbReference type="ARBA" id="ARBA00022837"/>
    </source>
</evidence>
<sequence length="357" mass="38783">LFRINQTSGVIWAMRALDAETSALYQLRVKATDGGSPPLSDFALVQVHVLDENDNSPKFSRLFRAEVQENAPIGTFVTQVSSADADADSVVEYRFDVQGTAPEAAPFWIDPRSGVISTTAVLDREQKSEYTLKVVAADGLWQVRTSVVIRVLDQNDHAPRFSQESFRFPLRSDVAAIAGGLVGQVNASDPDEAQNGLVLYSLLCPGGRFSIDPLTGRIFVAWPWNSLILGPSLAAAGCSYIVNENNNNVSSDQHIEVRCEVKASNQDALSSSSLETKAVVTIEIPLSDNGQHTPEEVSSTSTEFGGYEMAQFDYLGNSLPPELGHEPIGEMRQQQDEEGQEGLQGQQITRRSALIGP</sequence>
<accession>A0A0M3J7T7</accession>
<feature type="domain" description="Cadherin" evidence="9">
    <location>
        <begin position="2"/>
        <end position="59"/>
    </location>
</feature>
<evidence type="ECO:0000256" key="5">
    <source>
        <dbReference type="ARBA" id="ARBA00022989"/>
    </source>
</evidence>
<evidence type="ECO:0000256" key="3">
    <source>
        <dbReference type="ARBA" id="ARBA00022737"/>
    </source>
</evidence>
<dbReference type="InterPro" id="IPR002126">
    <property type="entry name" value="Cadherin-like_dom"/>
</dbReference>